<dbReference type="GO" id="GO:0004177">
    <property type="term" value="F:aminopeptidase activity"/>
    <property type="evidence" value="ECO:0007669"/>
    <property type="project" value="TreeGrafter"/>
</dbReference>
<dbReference type="Gene3D" id="1.10.472.150">
    <property type="entry name" value="Glucose-regulated metallo-peptidase M90, N-terminal domain"/>
    <property type="match status" value="1"/>
</dbReference>
<dbReference type="CDD" id="cd20169">
    <property type="entry name" value="Peptidase_M90_mtfA"/>
    <property type="match status" value="1"/>
</dbReference>
<dbReference type="SUPFAM" id="SSF55486">
    <property type="entry name" value="Metalloproteases ('zincins'), catalytic domain"/>
    <property type="match status" value="1"/>
</dbReference>
<organism evidence="1">
    <name type="scientific">hydrothermal vent metagenome</name>
    <dbReference type="NCBI Taxonomy" id="652676"/>
    <lineage>
        <taxon>unclassified sequences</taxon>
        <taxon>metagenomes</taxon>
        <taxon>ecological metagenomes</taxon>
    </lineage>
</organism>
<dbReference type="InterPro" id="IPR010384">
    <property type="entry name" value="MtfA_fam"/>
</dbReference>
<dbReference type="PANTHER" id="PTHR30164">
    <property type="entry name" value="MTFA PEPTIDASE"/>
    <property type="match status" value="1"/>
</dbReference>
<gene>
    <name evidence="1" type="ORF">MNBD_GAMMA05-91</name>
</gene>
<dbReference type="InterPro" id="IPR042252">
    <property type="entry name" value="MtfA_N"/>
</dbReference>
<dbReference type="GO" id="GO:0005829">
    <property type="term" value="C:cytosol"/>
    <property type="evidence" value="ECO:0007669"/>
    <property type="project" value="TreeGrafter"/>
</dbReference>
<protein>
    <recommendedName>
        <fullName evidence="2">Inner membrane protein</fullName>
    </recommendedName>
</protein>
<accession>A0A3B0W7C6</accession>
<proteinExistence type="predicted"/>
<name>A0A3B0W7C6_9ZZZZ</name>
<dbReference type="Pfam" id="PF06167">
    <property type="entry name" value="Peptidase_M90"/>
    <property type="match status" value="1"/>
</dbReference>
<reference evidence="1" key="1">
    <citation type="submission" date="2018-06" db="EMBL/GenBank/DDBJ databases">
        <authorList>
            <person name="Zhirakovskaya E."/>
        </authorList>
    </citation>
    <scope>NUCLEOTIDE SEQUENCE</scope>
</reference>
<dbReference type="PANTHER" id="PTHR30164:SF2">
    <property type="entry name" value="PROTEIN MTFA"/>
    <property type="match status" value="1"/>
</dbReference>
<evidence type="ECO:0008006" key="2">
    <source>
        <dbReference type="Google" id="ProtNLM"/>
    </source>
</evidence>
<dbReference type="GO" id="GO:0008237">
    <property type="term" value="F:metallopeptidase activity"/>
    <property type="evidence" value="ECO:0007669"/>
    <property type="project" value="InterPro"/>
</dbReference>
<evidence type="ECO:0000313" key="1">
    <source>
        <dbReference type="EMBL" id="VAW51805.1"/>
    </source>
</evidence>
<dbReference type="Gene3D" id="3.40.390.10">
    <property type="entry name" value="Collagenase (Catalytic Domain)"/>
    <property type="match status" value="1"/>
</dbReference>
<sequence>MISAMIQLIRNWFNNRIIKRSMVTQAEWNQAFASLPLLAGYSIEEKGALKNLAILFLHRKVFEGADGLVVTQAMTLVIALQACIPILKMRIDVYDGWVSIIIYPAGFSPQREVVDEFGVRHTIRSNLAGEAWLRGPVVLAWNETAHAGVIDGHNLVIHEFAHKLDMQTGSANGFPALHSNMSSSIWFDVFTRDFENFQHRCKRKKHSDIDCYGATSPAEFFAVLSEVFFERPDVIKKHYADVYTQLTLYYRQDPLSRFGSN</sequence>
<dbReference type="AlphaFoldDB" id="A0A3B0W7C6"/>
<dbReference type="EMBL" id="UOFE01000022">
    <property type="protein sequence ID" value="VAW51805.1"/>
    <property type="molecule type" value="Genomic_DNA"/>
</dbReference>
<dbReference type="InterPro" id="IPR024079">
    <property type="entry name" value="MetalloPept_cat_dom_sf"/>
</dbReference>